<dbReference type="Gene3D" id="1.25.40.10">
    <property type="entry name" value="Tetratricopeptide repeat domain"/>
    <property type="match status" value="2"/>
</dbReference>
<dbReference type="InterPro" id="IPR035892">
    <property type="entry name" value="C2_domain_sf"/>
</dbReference>
<dbReference type="Gene3D" id="3.40.50.300">
    <property type="entry name" value="P-loop containing nucleotide triphosphate hydrolases"/>
    <property type="match status" value="1"/>
</dbReference>
<dbReference type="SUPFAM" id="SSF49562">
    <property type="entry name" value="C2 domain (Calcium/lipid-binding domain, CaLB)"/>
    <property type="match status" value="1"/>
</dbReference>
<dbReference type="Gene3D" id="2.60.40.150">
    <property type="entry name" value="C2 domain"/>
    <property type="match status" value="1"/>
</dbReference>
<dbReference type="SUPFAM" id="SSF52540">
    <property type="entry name" value="P-loop containing nucleoside triphosphate hydrolases"/>
    <property type="match status" value="1"/>
</dbReference>
<dbReference type="InterPro" id="IPR027417">
    <property type="entry name" value="P-loop_NTPase"/>
</dbReference>
<dbReference type="CDD" id="cd00030">
    <property type="entry name" value="C2"/>
    <property type="match status" value="1"/>
</dbReference>
<evidence type="ECO:0000313" key="4">
    <source>
        <dbReference type="Proteomes" id="UP000027195"/>
    </source>
</evidence>
<proteinExistence type="predicted"/>
<evidence type="ECO:0000256" key="1">
    <source>
        <dbReference type="ARBA" id="ARBA00022737"/>
    </source>
</evidence>
<protein>
    <recommendedName>
        <fullName evidence="2">C2 domain-containing protein</fullName>
    </recommendedName>
</protein>
<dbReference type="Pfam" id="PF24883">
    <property type="entry name" value="NPHP3_N"/>
    <property type="match status" value="1"/>
</dbReference>
<evidence type="ECO:0000313" key="3">
    <source>
        <dbReference type="EMBL" id="KDQ10779.1"/>
    </source>
</evidence>
<keyword evidence="4" id="KW-1185">Reference proteome</keyword>
<dbReference type="InterPro" id="IPR056884">
    <property type="entry name" value="NPHP3-like_N"/>
</dbReference>
<dbReference type="PANTHER" id="PTHR10039">
    <property type="entry name" value="AMELOGENIN"/>
    <property type="match status" value="1"/>
</dbReference>
<dbReference type="EMBL" id="KL198064">
    <property type="protein sequence ID" value="KDQ10779.1"/>
    <property type="molecule type" value="Genomic_DNA"/>
</dbReference>
<dbReference type="STRING" id="930990.A0A067M5F1"/>
<evidence type="ECO:0000259" key="2">
    <source>
        <dbReference type="PROSITE" id="PS50004"/>
    </source>
</evidence>
<dbReference type="InParanoid" id="A0A067M5F1"/>
<gene>
    <name evidence="3" type="ORF">BOTBODRAFT_177852</name>
</gene>
<accession>A0A067M5F1</accession>
<reference evidence="4" key="1">
    <citation type="journal article" date="2014" name="Proc. Natl. Acad. Sci. U.S.A.">
        <title>Extensive sampling of basidiomycete genomes demonstrates inadequacy of the white-rot/brown-rot paradigm for wood decay fungi.</title>
        <authorList>
            <person name="Riley R."/>
            <person name="Salamov A.A."/>
            <person name="Brown D.W."/>
            <person name="Nagy L.G."/>
            <person name="Floudas D."/>
            <person name="Held B.W."/>
            <person name="Levasseur A."/>
            <person name="Lombard V."/>
            <person name="Morin E."/>
            <person name="Otillar R."/>
            <person name="Lindquist E.A."/>
            <person name="Sun H."/>
            <person name="LaButti K.M."/>
            <person name="Schmutz J."/>
            <person name="Jabbour D."/>
            <person name="Luo H."/>
            <person name="Baker S.E."/>
            <person name="Pisabarro A.G."/>
            <person name="Walton J.D."/>
            <person name="Blanchette R.A."/>
            <person name="Henrissat B."/>
            <person name="Martin F."/>
            <person name="Cullen D."/>
            <person name="Hibbett D.S."/>
            <person name="Grigoriev I.V."/>
        </authorList>
    </citation>
    <scope>NUCLEOTIDE SEQUENCE [LARGE SCALE GENOMIC DNA]</scope>
    <source>
        <strain evidence="4">FD-172 SS1</strain>
    </source>
</reference>
<dbReference type="Proteomes" id="UP000027195">
    <property type="component" value="Unassembled WGS sequence"/>
</dbReference>
<dbReference type="PANTHER" id="PTHR10039:SF5">
    <property type="entry name" value="NACHT DOMAIN-CONTAINING PROTEIN"/>
    <property type="match status" value="1"/>
</dbReference>
<feature type="domain" description="C2" evidence="2">
    <location>
        <begin position="1"/>
        <end position="121"/>
    </location>
</feature>
<dbReference type="OrthoDB" id="163438at2759"/>
<dbReference type="HOGENOM" id="CLU_260430_0_0_1"/>
<dbReference type="AlphaFoldDB" id="A0A067M5F1"/>
<sequence length="1254" mass="138903">MAQSIQTTNSDATRSESADELRITVFGASGLPRISLFHGDPKAFVTLRVLDQTWSTDVAARSKNPRWEKEFDLRGDNSSILKIELKILRRRFGSSHSEQLVGAVEIRFEELREKQKQAQYEDNDYATFDLQMDSSFKPQPSISIRIHRSLTAPKTVLETARVHLSSARDDIQGMRIGLALPTLPTGTSDAGSSAQDAVQAIASAKEVKAFYETTLASVEVFVKMVDAIADIHPYAKAAWTALSAGYKIAVAQKDRDDALSELLESMSTALDQVCRFDKIAQHELDKSVISQVAKKTNECALFIEKYCETKRFASRAVKNAFSNAGEEIARFKKDFDLLRKNLLTGAILSLTEGLSGVNEDVYKISEGMKDIARNVDRAAQEAILAKLPYAAGASWSPTNGCLAGTREALIEEIMDWIRGSSASGGAEILCLTGVAGSGKTAIAHTIAQRCHSEGILASSFFFNREFEERHHPAKLLSTMARDLARYPDICDHLSSVLEEDQSLATASLSRQFTPLIAEPCRRHTFNTSLALVLDALDEVHNPPDVLEIFRDDVPKLPQAFRLFITSREMEYIDIYLSRSPHVCLRTIDLDERVNLDDLCAYIHWRFGGIAEKRGLGSTWPDQRLKDVVISKAQGLFQWAVAVFQTMECAYDPAGVLEGLLTGLQTGLSPEEKMDEIYSKILQGYNWNEVGFKRDYDLVVGAILAAKSPLSASALQILHPGILNISNLLSRLGALLTGWRDPSQPVRILHLSLRDFLTVRTPNNAPFYICEKDHGQRLGILTLTFLNKSLKRDTPGVGYLGSDSPGIPATSKNQVPEELWYACEFWTTHVLEFEAPAPTELVEPLRDFMSAQSISWVEICASIDTFRGFQQIGTWIRSAFHEEISLMDSESNSRLGDALVDISERLSYMDRREEALSAIQEAVALYRQLAQDCPATFNPDLAGSLNNLSNRLSELGQREGALAASREAVALYRQLTNDCPAVFNPELASTLHNLSIRLSDLGQREKALAASQEAVALYQQLTKDRPVVFNPELATSLNNLSSQLSDLGQQEDALAASRESVVLYRQLAKSRPAAFNPDLANSLNNLSLRLSDLGQREEAFAASQESVVLYRQLANDRPAAFNPYLAESLNNLANGLSYLRQQEEALAAIQESVRLYRQLAKDRPAAFNHHLAGFLYNSSLRLTDLDRREEAVAAAKEAVALFRPLASGIPAVYESWLSNSLWQLSIALRDLSHEGEAVEAKRESDMLKSTQVPNA</sequence>
<dbReference type="InterPro" id="IPR026000">
    <property type="entry name" value="Apc5_dom"/>
</dbReference>
<dbReference type="Pfam" id="PF00168">
    <property type="entry name" value="C2"/>
    <property type="match status" value="1"/>
</dbReference>
<keyword evidence="1" id="KW-0677">Repeat</keyword>
<name>A0A067M5F1_BOTB1</name>
<dbReference type="InterPro" id="IPR000008">
    <property type="entry name" value="C2_dom"/>
</dbReference>
<dbReference type="InterPro" id="IPR011990">
    <property type="entry name" value="TPR-like_helical_dom_sf"/>
</dbReference>
<organism evidence="3 4">
    <name type="scientific">Botryobasidium botryosum (strain FD-172 SS1)</name>
    <dbReference type="NCBI Taxonomy" id="930990"/>
    <lineage>
        <taxon>Eukaryota</taxon>
        <taxon>Fungi</taxon>
        <taxon>Dikarya</taxon>
        <taxon>Basidiomycota</taxon>
        <taxon>Agaricomycotina</taxon>
        <taxon>Agaricomycetes</taxon>
        <taxon>Cantharellales</taxon>
        <taxon>Botryobasidiaceae</taxon>
        <taxon>Botryobasidium</taxon>
    </lineage>
</organism>
<dbReference type="SMART" id="SM00239">
    <property type="entry name" value="C2"/>
    <property type="match status" value="1"/>
</dbReference>
<dbReference type="Pfam" id="PF13374">
    <property type="entry name" value="TPR_10"/>
    <property type="match status" value="5"/>
</dbReference>
<dbReference type="SUPFAM" id="SSF48452">
    <property type="entry name" value="TPR-like"/>
    <property type="match status" value="3"/>
</dbReference>
<dbReference type="PROSITE" id="PS50004">
    <property type="entry name" value="C2"/>
    <property type="match status" value="1"/>
</dbReference>
<dbReference type="Pfam" id="PF12862">
    <property type="entry name" value="ANAPC5"/>
    <property type="match status" value="2"/>
</dbReference>